<organism evidence="1 2">
    <name type="scientific">Ajellomyces capsulatus (strain H143)</name>
    <name type="common">Darling's disease fungus</name>
    <name type="synonym">Histoplasma capsulatum</name>
    <dbReference type="NCBI Taxonomy" id="544712"/>
    <lineage>
        <taxon>Eukaryota</taxon>
        <taxon>Fungi</taxon>
        <taxon>Dikarya</taxon>
        <taxon>Ascomycota</taxon>
        <taxon>Pezizomycotina</taxon>
        <taxon>Eurotiomycetes</taxon>
        <taxon>Eurotiomycetidae</taxon>
        <taxon>Onygenales</taxon>
        <taxon>Ajellomycetaceae</taxon>
        <taxon>Histoplasma</taxon>
    </lineage>
</organism>
<sequence>MSWQLRNIPSQRVKKTFKVLIALPVPVPNSSCQGFRKVRAFGIPLLTKSSHDFLRDEKSSADMGAEHLTPSILHLKASLPMPHSLSVSAVSEAHLRGSHR</sequence>
<dbReference type="AlphaFoldDB" id="C6HGA8"/>
<dbReference type="VEuPathDB" id="FungiDB:HCDG_05448"/>
<dbReference type="Proteomes" id="UP000002624">
    <property type="component" value="Unassembled WGS sequence"/>
</dbReference>
<evidence type="ECO:0000313" key="1">
    <source>
        <dbReference type="EMBL" id="EER40859.1"/>
    </source>
</evidence>
<proteinExistence type="predicted"/>
<name>C6HGA8_AJECH</name>
<protein>
    <submittedName>
        <fullName evidence="1">Uncharacterized protein</fullName>
    </submittedName>
</protein>
<reference evidence="2" key="1">
    <citation type="submission" date="2009-05" db="EMBL/GenBank/DDBJ databases">
        <title>The genome sequence of Ajellomyces capsulatus strain H143.</title>
        <authorList>
            <person name="Champion M."/>
            <person name="Cuomo C.A."/>
            <person name="Ma L.-J."/>
            <person name="Henn M.R."/>
            <person name="Sil A."/>
            <person name="Goldman B."/>
            <person name="Young S.K."/>
            <person name="Kodira C.D."/>
            <person name="Zeng Q."/>
            <person name="Koehrsen M."/>
            <person name="Alvarado L."/>
            <person name="Berlin A.M."/>
            <person name="Borenstein D."/>
            <person name="Chen Z."/>
            <person name="Engels R."/>
            <person name="Freedman E."/>
            <person name="Gellesch M."/>
            <person name="Goldberg J."/>
            <person name="Griggs A."/>
            <person name="Gujja S."/>
            <person name="Heiman D.I."/>
            <person name="Hepburn T.A."/>
            <person name="Howarth C."/>
            <person name="Jen D."/>
            <person name="Larson L."/>
            <person name="Lewis B."/>
            <person name="Mehta T."/>
            <person name="Park D."/>
            <person name="Pearson M."/>
            <person name="Roberts A."/>
            <person name="Saif S."/>
            <person name="Shea T.D."/>
            <person name="Shenoy N."/>
            <person name="Sisk P."/>
            <person name="Stolte C."/>
            <person name="Sykes S."/>
            <person name="Walk T."/>
            <person name="White J."/>
            <person name="Yandava C."/>
            <person name="Klein B."/>
            <person name="McEwen J.G."/>
            <person name="Puccia R."/>
            <person name="Goldman G.H."/>
            <person name="Felipe M.S."/>
            <person name="Nino-Vega G."/>
            <person name="San-Blas G."/>
            <person name="Taylor J.W."/>
            <person name="Mendoza L."/>
            <person name="Galagan J.E."/>
            <person name="Nusbaum C."/>
            <person name="Birren B.W."/>
        </authorList>
    </citation>
    <scope>NUCLEOTIDE SEQUENCE [LARGE SCALE GENOMIC DNA]</scope>
    <source>
        <strain evidence="2">H143</strain>
    </source>
</reference>
<gene>
    <name evidence="1" type="ORF">HCDG_05448</name>
</gene>
<dbReference type="HOGENOM" id="CLU_2305204_0_0_1"/>
<dbReference type="EMBL" id="GG692425">
    <property type="protein sequence ID" value="EER40859.1"/>
    <property type="molecule type" value="Genomic_DNA"/>
</dbReference>
<accession>C6HGA8</accession>
<evidence type="ECO:0000313" key="2">
    <source>
        <dbReference type="Proteomes" id="UP000002624"/>
    </source>
</evidence>